<evidence type="ECO:0000259" key="4">
    <source>
        <dbReference type="Pfam" id="PF20239"/>
    </source>
</evidence>
<dbReference type="GO" id="GO:0016987">
    <property type="term" value="F:sigma factor activity"/>
    <property type="evidence" value="ECO:0007669"/>
    <property type="project" value="InterPro"/>
</dbReference>
<dbReference type="InterPro" id="IPR046531">
    <property type="entry name" value="DUF6596"/>
</dbReference>
<feature type="domain" description="RNA polymerase sigma-70 region 2" evidence="2">
    <location>
        <begin position="18"/>
        <end position="84"/>
    </location>
</feature>
<dbReference type="OrthoDB" id="9780299at2"/>
<evidence type="ECO:0000256" key="1">
    <source>
        <dbReference type="SAM" id="MobiDB-lite"/>
    </source>
</evidence>
<dbReference type="NCBIfam" id="TIGR02937">
    <property type="entry name" value="sigma70-ECF"/>
    <property type="match status" value="1"/>
</dbReference>
<keyword evidence="6" id="KW-1185">Reference proteome</keyword>
<sequence length="447" mass="48954">MSTSPPAAAVHDAVEAIYRTESRRVFATLIRLLGDFDLAEEALHEAFASAVKQWPTEGLPANPRAWLVSAGRFKAIDAIRRRARFDASLGELADRNDTVVGPAELAEEAGVEDDRLRLIFTCCHPALPPEAQTALTLREVCGLTTEEIASAFLVPPSTLAQRIVRAKSKIRAAKIPYQIPSREDLPDRLEVVLQVIYLVFNEGYAASSGASVTRADLSGEAIRLGRLLVELLPEPESLGLLALMLLHESRRAARADASGELILLDAQDRALWDQSLIAEGKQLVERALASQEVGPYTLQAAISGIHADAREAAATDWPQIVAIYDALLRAVPTPVVELNRAVAVAMRDGPAAGLDLVDAILTRGELADYHLAHSVRADFCRRLGRSDDARKAYEQALALTRQEPERRFLERRLEGIEPRRHGGHDEMPAPEGQSVVARGASPWRWRK</sequence>
<dbReference type="InterPro" id="IPR007627">
    <property type="entry name" value="RNA_pol_sigma70_r2"/>
</dbReference>
<dbReference type="InterPro" id="IPR036388">
    <property type="entry name" value="WH-like_DNA-bd_sf"/>
</dbReference>
<gene>
    <name evidence="5" type="primary">sigE_1</name>
    <name evidence="5" type="ORF">I41_10370</name>
</gene>
<organism evidence="5 6">
    <name type="scientific">Lacipirellula limnantheis</name>
    <dbReference type="NCBI Taxonomy" id="2528024"/>
    <lineage>
        <taxon>Bacteria</taxon>
        <taxon>Pseudomonadati</taxon>
        <taxon>Planctomycetota</taxon>
        <taxon>Planctomycetia</taxon>
        <taxon>Pirellulales</taxon>
        <taxon>Lacipirellulaceae</taxon>
        <taxon>Lacipirellula</taxon>
    </lineage>
</organism>
<dbReference type="InterPro" id="IPR013324">
    <property type="entry name" value="RNA_pol_sigma_r3/r4-like"/>
</dbReference>
<dbReference type="Gene3D" id="1.10.10.10">
    <property type="entry name" value="Winged helix-like DNA-binding domain superfamily/Winged helix DNA-binding domain"/>
    <property type="match status" value="1"/>
</dbReference>
<dbReference type="SUPFAM" id="SSF88946">
    <property type="entry name" value="Sigma2 domain of RNA polymerase sigma factors"/>
    <property type="match status" value="1"/>
</dbReference>
<dbReference type="Pfam" id="PF04542">
    <property type="entry name" value="Sigma70_r2"/>
    <property type="match status" value="1"/>
</dbReference>
<dbReference type="AlphaFoldDB" id="A0A517TU28"/>
<dbReference type="GO" id="GO:0003677">
    <property type="term" value="F:DNA binding"/>
    <property type="evidence" value="ECO:0007669"/>
    <property type="project" value="InterPro"/>
</dbReference>
<dbReference type="Gene3D" id="1.10.1740.10">
    <property type="match status" value="1"/>
</dbReference>
<name>A0A517TU28_9BACT</name>
<feature type="domain" description="DUF6596" evidence="4">
    <location>
        <begin position="188"/>
        <end position="287"/>
    </location>
</feature>
<feature type="region of interest" description="Disordered" evidence="1">
    <location>
        <begin position="411"/>
        <end position="447"/>
    </location>
</feature>
<protein>
    <submittedName>
        <fullName evidence="5">ECF RNA polymerase sigma factor SigE</fullName>
    </submittedName>
</protein>
<reference evidence="5 6" key="1">
    <citation type="submission" date="2019-02" db="EMBL/GenBank/DDBJ databases">
        <title>Deep-cultivation of Planctomycetes and their phenomic and genomic characterization uncovers novel biology.</title>
        <authorList>
            <person name="Wiegand S."/>
            <person name="Jogler M."/>
            <person name="Boedeker C."/>
            <person name="Pinto D."/>
            <person name="Vollmers J."/>
            <person name="Rivas-Marin E."/>
            <person name="Kohn T."/>
            <person name="Peeters S.H."/>
            <person name="Heuer A."/>
            <person name="Rast P."/>
            <person name="Oberbeckmann S."/>
            <person name="Bunk B."/>
            <person name="Jeske O."/>
            <person name="Meyerdierks A."/>
            <person name="Storesund J.E."/>
            <person name="Kallscheuer N."/>
            <person name="Luecker S."/>
            <person name="Lage O.M."/>
            <person name="Pohl T."/>
            <person name="Merkel B.J."/>
            <person name="Hornburger P."/>
            <person name="Mueller R.-W."/>
            <person name="Bruemmer F."/>
            <person name="Labrenz M."/>
            <person name="Spormann A.M."/>
            <person name="Op den Camp H."/>
            <person name="Overmann J."/>
            <person name="Amann R."/>
            <person name="Jetten M.S.M."/>
            <person name="Mascher T."/>
            <person name="Medema M.H."/>
            <person name="Devos D.P."/>
            <person name="Kaster A.-K."/>
            <person name="Ovreas L."/>
            <person name="Rohde M."/>
            <person name="Galperin M.Y."/>
            <person name="Jogler C."/>
        </authorList>
    </citation>
    <scope>NUCLEOTIDE SEQUENCE [LARGE SCALE GENOMIC DNA]</scope>
    <source>
        <strain evidence="5 6">I41</strain>
    </source>
</reference>
<dbReference type="Pfam" id="PF08281">
    <property type="entry name" value="Sigma70_r4_2"/>
    <property type="match status" value="1"/>
</dbReference>
<dbReference type="RefSeq" id="WP_145431480.1">
    <property type="nucleotide sequence ID" value="NZ_CP036339.1"/>
</dbReference>
<dbReference type="Pfam" id="PF20239">
    <property type="entry name" value="DUF6596"/>
    <property type="match status" value="1"/>
</dbReference>
<evidence type="ECO:0000259" key="2">
    <source>
        <dbReference type="Pfam" id="PF04542"/>
    </source>
</evidence>
<accession>A0A517TU28</accession>
<dbReference type="SUPFAM" id="SSF88659">
    <property type="entry name" value="Sigma3 and sigma4 domains of RNA polymerase sigma factors"/>
    <property type="match status" value="1"/>
</dbReference>
<dbReference type="Proteomes" id="UP000317909">
    <property type="component" value="Chromosome"/>
</dbReference>
<dbReference type="KEGG" id="llh:I41_10370"/>
<dbReference type="PANTHER" id="PTHR47756">
    <property type="entry name" value="BLL6612 PROTEIN-RELATED"/>
    <property type="match status" value="1"/>
</dbReference>
<dbReference type="EMBL" id="CP036339">
    <property type="protein sequence ID" value="QDT71876.1"/>
    <property type="molecule type" value="Genomic_DNA"/>
</dbReference>
<feature type="compositionally biased region" description="Basic and acidic residues" evidence="1">
    <location>
        <begin position="411"/>
        <end position="427"/>
    </location>
</feature>
<feature type="domain" description="RNA polymerase sigma factor 70 region 4 type 2" evidence="3">
    <location>
        <begin position="119"/>
        <end position="170"/>
    </location>
</feature>
<dbReference type="InterPro" id="IPR014284">
    <property type="entry name" value="RNA_pol_sigma-70_dom"/>
</dbReference>
<proteinExistence type="predicted"/>
<dbReference type="PANTHER" id="PTHR47756:SF2">
    <property type="entry name" value="BLL6612 PROTEIN"/>
    <property type="match status" value="1"/>
</dbReference>
<dbReference type="InterPro" id="IPR013325">
    <property type="entry name" value="RNA_pol_sigma_r2"/>
</dbReference>
<evidence type="ECO:0000313" key="6">
    <source>
        <dbReference type="Proteomes" id="UP000317909"/>
    </source>
</evidence>
<evidence type="ECO:0000313" key="5">
    <source>
        <dbReference type="EMBL" id="QDT71876.1"/>
    </source>
</evidence>
<dbReference type="InterPro" id="IPR013249">
    <property type="entry name" value="RNA_pol_sigma70_r4_t2"/>
</dbReference>
<evidence type="ECO:0000259" key="3">
    <source>
        <dbReference type="Pfam" id="PF08281"/>
    </source>
</evidence>
<dbReference type="GO" id="GO:0006352">
    <property type="term" value="P:DNA-templated transcription initiation"/>
    <property type="evidence" value="ECO:0007669"/>
    <property type="project" value="InterPro"/>
</dbReference>